<accession>A0A5N6YUA7</accession>
<evidence type="ECO:0000313" key="1">
    <source>
        <dbReference type="EMBL" id="KAE8347989.1"/>
    </source>
</evidence>
<dbReference type="EMBL" id="ML740846">
    <property type="protein sequence ID" value="KAE8347989.1"/>
    <property type="molecule type" value="Genomic_DNA"/>
</dbReference>
<organism evidence="1 2">
    <name type="scientific">Aspergillus coremiiformis</name>
    <dbReference type="NCBI Taxonomy" id="138285"/>
    <lineage>
        <taxon>Eukaryota</taxon>
        <taxon>Fungi</taxon>
        <taxon>Dikarya</taxon>
        <taxon>Ascomycota</taxon>
        <taxon>Pezizomycotina</taxon>
        <taxon>Eurotiomycetes</taxon>
        <taxon>Eurotiomycetidae</taxon>
        <taxon>Eurotiales</taxon>
        <taxon>Aspergillaceae</taxon>
        <taxon>Aspergillus</taxon>
        <taxon>Aspergillus subgen. Circumdati</taxon>
    </lineage>
</organism>
<gene>
    <name evidence="1" type="ORF">BDV28DRAFT_144580</name>
</gene>
<sequence length="71" mass="7942">MILNCEVSLLTLSVSRSQTTFWTADQSLLLDHCSWEPKPPIASAARGALIRQSRSESPWGIILRHTSSHRP</sequence>
<name>A0A5N6YUA7_9EURO</name>
<evidence type="ECO:0000313" key="2">
    <source>
        <dbReference type="Proteomes" id="UP000327118"/>
    </source>
</evidence>
<protein>
    <submittedName>
        <fullName evidence="1">Uncharacterized protein</fullName>
    </submittedName>
</protein>
<dbReference type="Proteomes" id="UP000327118">
    <property type="component" value="Unassembled WGS sequence"/>
</dbReference>
<dbReference type="AlphaFoldDB" id="A0A5N6YUA7"/>
<proteinExistence type="predicted"/>
<reference evidence="2" key="1">
    <citation type="submission" date="2019-04" db="EMBL/GenBank/DDBJ databases">
        <title>Friends and foes A comparative genomics studyof 23 Aspergillus species from section Flavi.</title>
        <authorList>
            <consortium name="DOE Joint Genome Institute"/>
            <person name="Kjaerbolling I."/>
            <person name="Vesth T."/>
            <person name="Frisvad J.C."/>
            <person name="Nybo J.L."/>
            <person name="Theobald S."/>
            <person name="Kildgaard S."/>
            <person name="Isbrandt T."/>
            <person name="Kuo A."/>
            <person name="Sato A."/>
            <person name="Lyhne E.K."/>
            <person name="Kogle M.E."/>
            <person name="Wiebenga A."/>
            <person name="Kun R.S."/>
            <person name="Lubbers R.J."/>
            <person name="Makela M.R."/>
            <person name="Barry K."/>
            <person name="Chovatia M."/>
            <person name="Clum A."/>
            <person name="Daum C."/>
            <person name="Haridas S."/>
            <person name="He G."/>
            <person name="LaButti K."/>
            <person name="Lipzen A."/>
            <person name="Mondo S."/>
            <person name="Riley R."/>
            <person name="Salamov A."/>
            <person name="Simmons B.A."/>
            <person name="Magnuson J.K."/>
            <person name="Henrissat B."/>
            <person name="Mortensen U.H."/>
            <person name="Larsen T.O."/>
            <person name="Devries R.P."/>
            <person name="Grigoriev I.V."/>
            <person name="Machida M."/>
            <person name="Baker S.E."/>
            <person name="Andersen M.R."/>
        </authorList>
    </citation>
    <scope>NUCLEOTIDE SEQUENCE [LARGE SCALE GENOMIC DNA]</scope>
    <source>
        <strain evidence="2">CBS 553.77</strain>
    </source>
</reference>
<keyword evidence="2" id="KW-1185">Reference proteome</keyword>